<feature type="signal peptide" evidence="2">
    <location>
        <begin position="1"/>
        <end position="19"/>
    </location>
</feature>
<dbReference type="InterPro" id="IPR019076">
    <property type="entry name" value="Spore_lipoprot_YhcN/YlaJ-like"/>
</dbReference>
<feature type="compositionally biased region" description="Basic and acidic residues" evidence="1">
    <location>
        <begin position="41"/>
        <end position="52"/>
    </location>
</feature>
<sequence length="156" mass="17094">MKKLLVGFLLTLFLSTCLITGCTPARKPAPRPTKTAPTPTDRTKMTPDKQRADRIAREATQIKGVRKAVVVVSGKTAFIGLDLETREGAASKRVKDQVARRVTTAEPSLKTVNVTADPDLVTRLRKVADGINKGKPVSSFSRELSEIGRRIEPKMR</sequence>
<proteinExistence type="predicted"/>
<evidence type="ECO:0000313" key="4">
    <source>
        <dbReference type="Proteomes" id="UP000046155"/>
    </source>
</evidence>
<feature type="chain" id="PRO_5038433246" evidence="2">
    <location>
        <begin position="20"/>
        <end position="156"/>
    </location>
</feature>
<feature type="region of interest" description="Disordered" evidence="1">
    <location>
        <begin position="24"/>
        <end position="52"/>
    </location>
</feature>
<dbReference type="RefSeq" id="WP_044665106.1">
    <property type="nucleotide sequence ID" value="NZ_CDRZ01000232.1"/>
</dbReference>
<protein>
    <submittedName>
        <fullName evidence="3">Sporulation lipoprotein, YhcN/YlaJ family</fullName>
    </submittedName>
</protein>
<dbReference type="GO" id="GO:0030435">
    <property type="term" value="P:sporulation resulting in formation of a cellular spore"/>
    <property type="evidence" value="ECO:0007669"/>
    <property type="project" value="InterPro"/>
</dbReference>
<dbReference type="PROSITE" id="PS51257">
    <property type="entry name" value="PROKAR_LIPOPROTEIN"/>
    <property type="match status" value="1"/>
</dbReference>
<dbReference type="InterPro" id="IPR014247">
    <property type="entry name" value="Spore_lipoprot_YhcN/YlaJ"/>
</dbReference>
<evidence type="ECO:0000313" key="3">
    <source>
        <dbReference type="EMBL" id="CEO89069.1"/>
    </source>
</evidence>
<dbReference type="Proteomes" id="UP000046155">
    <property type="component" value="Unassembled WGS sequence"/>
</dbReference>
<keyword evidence="3" id="KW-0449">Lipoprotein</keyword>
<reference evidence="4" key="1">
    <citation type="submission" date="2015-01" db="EMBL/GenBank/DDBJ databases">
        <authorList>
            <person name="Manzoor Shahid"/>
            <person name="Zubair Saima"/>
        </authorList>
    </citation>
    <scope>NUCLEOTIDE SEQUENCE [LARGE SCALE GENOMIC DNA]</scope>
    <source>
        <strain evidence="4">Sp3</strain>
    </source>
</reference>
<name>A0A0B7MEP3_9FIRM</name>
<organism evidence="3 4">
    <name type="scientific">Syntrophaceticus schinkii</name>
    <dbReference type="NCBI Taxonomy" id="499207"/>
    <lineage>
        <taxon>Bacteria</taxon>
        <taxon>Bacillati</taxon>
        <taxon>Bacillota</taxon>
        <taxon>Clostridia</taxon>
        <taxon>Thermoanaerobacterales</taxon>
        <taxon>Thermoanaerobacterales Family III. Incertae Sedis</taxon>
        <taxon>Syntrophaceticus</taxon>
    </lineage>
</organism>
<keyword evidence="4" id="KW-1185">Reference proteome</keyword>
<gene>
    <name evidence="3" type="ORF">SSCH_360006</name>
</gene>
<evidence type="ECO:0000256" key="1">
    <source>
        <dbReference type="SAM" id="MobiDB-lite"/>
    </source>
</evidence>
<keyword evidence="2" id="KW-0732">Signal</keyword>
<dbReference type="AlphaFoldDB" id="A0A0B7MEP3"/>
<dbReference type="NCBIfam" id="TIGR02898">
    <property type="entry name" value="spore_YhcN_YlaJ"/>
    <property type="match status" value="1"/>
</dbReference>
<evidence type="ECO:0000256" key="2">
    <source>
        <dbReference type="SAM" id="SignalP"/>
    </source>
</evidence>
<dbReference type="Pfam" id="PF09580">
    <property type="entry name" value="Spore_YhcN_YlaJ"/>
    <property type="match status" value="1"/>
</dbReference>
<accession>A0A0B7MEP3</accession>
<dbReference type="EMBL" id="CDRZ01000232">
    <property type="protein sequence ID" value="CEO89069.1"/>
    <property type="molecule type" value="Genomic_DNA"/>
</dbReference>